<evidence type="ECO:0000313" key="3">
    <source>
        <dbReference type="Proteomes" id="UP000299102"/>
    </source>
</evidence>
<keyword evidence="3" id="KW-1185">Reference proteome</keyword>
<gene>
    <name evidence="2" type="ORF">EVAR_98337_1</name>
</gene>
<sequence length="68" mass="7314">MEIVGTSRSPPAAEHRQQRRHLVRRVGARGSINASNASLEPQVLKLPHDGVYWKMQAVAAGGGWRGGG</sequence>
<name>A0A4C1XBH2_EUMVA</name>
<dbReference type="EMBL" id="BGZK01000787">
    <property type="protein sequence ID" value="GBP60440.1"/>
    <property type="molecule type" value="Genomic_DNA"/>
</dbReference>
<protein>
    <submittedName>
        <fullName evidence="2">Uncharacterized protein</fullName>
    </submittedName>
</protein>
<proteinExistence type="predicted"/>
<dbReference type="AlphaFoldDB" id="A0A4C1XBH2"/>
<reference evidence="2 3" key="1">
    <citation type="journal article" date="2019" name="Commun. Biol.">
        <title>The bagworm genome reveals a unique fibroin gene that provides high tensile strength.</title>
        <authorList>
            <person name="Kono N."/>
            <person name="Nakamura H."/>
            <person name="Ohtoshi R."/>
            <person name="Tomita M."/>
            <person name="Numata K."/>
            <person name="Arakawa K."/>
        </authorList>
    </citation>
    <scope>NUCLEOTIDE SEQUENCE [LARGE SCALE GENOMIC DNA]</scope>
</reference>
<evidence type="ECO:0000313" key="2">
    <source>
        <dbReference type="EMBL" id="GBP60440.1"/>
    </source>
</evidence>
<feature type="region of interest" description="Disordered" evidence="1">
    <location>
        <begin position="1"/>
        <end position="21"/>
    </location>
</feature>
<evidence type="ECO:0000256" key="1">
    <source>
        <dbReference type="SAM" id="MobiDB-lite"/>
    </source>
</evidence>
<accession>A0A4C1XBH2</accession>
<organism evidence="2 3">
    <name type="scientific">Eumeta variegata</name>
    <name type="common">Bagworm moth</name>
    <name type="synonym">Eumeta japonica</name>
    <dbReference type="NCBI Taxonomy" id="151549"/>
    <lineage>
        <taxon>Eukaryota</taxon>
        <taxon>Metazoa</taxon>
        <taxon>Ecdysozoa</taxon>
        <taxon>Arthropoda</taxon>
        <taxon>Hexapoda</taxon>
        <taxon>Insecta</taxon>
        <taxon>Pterygota</taxon>
        <taxon>Neoptera</taxon>
        <taxon>Endopterygota</taxon>
        <taxon>Lepidoptera</taxon>
        <taxon>Glossata</taxon>
        <taxon>Ditrysia</taxon>
        <taxon>Tineoidea</taxon>
        <taxon>Psychidae</taxon>
        <taxon>Oiketicinae</taxon>
        <taxon>Eumeta</taxon>
    </lineage>
</organism>
<comment type="caution">
    <text evidence="2">The sequence shown here is derived from an EMBL/GenBank/DDBJ whole genome shotgun (WGS) entry which is preliminary data.</text>
</comment>
<dbReference type="Proteomes" id="UP000299102">
    <property type="component" value="Unassembled WGS sequence"/>
</dbReference>